<dbReference type="PANTHER" id="PTHR30514:SF21">
    <property type="entry name" value="RPIR-FAMILY TRANSCRIPTIONAL REGULATOR"/>
    <property type="match status" value="1"/>
</dbReference>
<evidence type="ECO:0000256" key="3">
    <source>
        <dbReference type="ARBA" id="ARBA00023163"/>
    </source>
</evidence>
<evidence type="ECO:0000259" key="4">
    <source>
        <dbReference type="PROSITE" id="PS51071"/>
    </source>
</evidence>
<dbReference type="InterPro" id="IPR046348">
    <property type="entry name" value="SIS_dom_sf"/>
</dbReference>
<dbReference type="SUPFAM" id="SSF53697">
    <property type="entry name" value="SIS domain"/>
    <property type="match status" value="1"/>
</dbReference>
<dbReference type="CDD" id="cd05013">
    <property type="entry name" value="SIS_RpiR"/>
    <property type="match status" value="1"/>
</dbReference>
<evidence type="ECO:0000313" key="7">
    <source>
        <dbReference type="Proteomes" id="UP000198948"/>
    </source>
</evidence>
<dbReference type="EMBL" id="FOHA01000007">
    <property type="protein sequence ID" value="SER82213.1"/>
    <property type="molecule type" value="Genomic_DNA"/>
</dbReference>
<dbReference type="GO" id="GO:0097367">
    <property type="term" value="F:carbohydrate derivative binding"/>
    <property type="evidence" value="ECO:0007669"/>
    <property type="project" value="InterPro"/>
</dbReference>
<organism evidence="6 7">
    <name type="scientific">Isobaculum melis</name>
    <dbReference type="NCBI Taxonomy" id="142588"/>
    <lineage>
        <taxon>Bacteria</taxon>
        <taxon>Bacillati</taxon>
        <taxon>Bacillota</taxon>
        <taxon>Bacilli</taxon>
        <taxon>Lactobacillales</taxon>
        <taxon>Carnobacteriaceae</taxon>
        <taxon>Isobaculum</taxon>
    </lineage>
</organism>
<dbReference type="InterPro" id="IPR009057">
    <property type="entry name" value="Homeodomain-like_sf"/>
</dbReference>
<keyword evidence="3" id="KW-0804">Transcription</keyword>
<dbReference type="InterPro" id="IPR035472">
    <property type="entry name" value="RpiR-like_SIS"/>
</dbReference>
<dbReference type="Pfam" id="PF01380">
    <property type="entry name" value="SIS"/>
    <property type="match status" value="1"/>
</dbReference>
<dbReference type="GO" id="GO:0003700">
    <property type="term" value="F:DNA-binding transcription factor activity"/>
    <property type="evidence" value="ECO:0007669"/>
    <property type="project" value="InterPro"/>
</dbReference>
<gene>
    <name evidence="6" type="ORF">SAMN04488559_1077</name>
</gene>
<dbReference type="PANTHER" id="PTHR30514">
    <property type="entry name" value="GLUCOKINASE"/>
    <property type="match status" value="1"/>
</dbReference>
<keyword evidence="1" id="KW-0805">Transcription regulation</keyword>
<dbReference type="PROSITE" id="PS51464">
    <property type="entry name" value="SIS"/>
    <property type="match status" value="1"/>
</dbReference>
<dbReference type="AlphaFoldDB" id="A0A1H9SCW7"/>
<accession>A0A1H9SCW7</accession>
<dbReference type="InterPro" id="IPR001347">
    <property type="entry name" value="SIS_dom"/>
</dbReference>
<feature type="domain" description="SIS" evidence="5">
    <location>
        <begin position="110"/>
        <end position="250"/>
    </location>
</feature>
<evidence type="ECO:0000256" key="2">
    <source>
        <dbReference type="ARBA" id="ARBA00023125"/>
    </source>
</evidence>
<evidence type="ECO:0000313" key="6">
    <source>
        <dbReference type="EMBL" id="SER82213.1"/>
    </source>
</evidence>
<dbReference type="Gene3D" id="1.10.10.10">
    <property type="entry name" value="Winged helix-like DNA-binding domain superfamily/Winged helix DNA-binding domain"/>
    <property type="match status" value="1"/>
</dbReference>
<evidence type="ECO:0000259" key="5">
    <source>
        <dbReference type="PROSITE" id="PS51464"/>
    </source>
</evidence>
<dbReference type="STRING" id="142588.SAMN04488559_1077"/>
<dbReference type="Pfam" id="PF01418">
    <property type="entry name" value="HTH_6"/>
    <property type="match status" value="1"/>
</dbReference>
<evidence type="ECO:0000256" key="1">
    <source>
        <dbReference type="ARBA" id="ARBA00023015"/>
    </source>
</evidence>
<reference evidence="6 7" key="1">
    <citation type="submission" date="2016-10" db="EMBL/GenBank/DDBJ databases">
        <authorList>
            <person name="de Groot N.N."/>
        </authorList>
    </citation>
    <scope>NUCLEOTIDE SEQUENCE [LARGE SCALE GENOMIC DNA]</scope>
    <source>
        <strain evidence="6 7">DSM 13760</strain>
    </source>
</reference>
<dbReference type="PROSITE" id="PS51071">
    <property type="entry name" value="HTH_RPIR"/>
    <property type="match status" value="1"/>
</dbReference>
<dbReference type="SUPFAM" id="SSF46689">
    <property type="entry name" value="Homeodomain-like"/>
    <property type="match status" value="1"/>
</dbReference>
<feature type="domain" description="HTH rpiR-type" evidence="4">
    <location>
        <begin position="4"/>
        <end position="77"/>
    </location>
</feature>
<dbReference type="Gene3D" id="3.40.50.10490">
    <property type="entry name" value="Glucose-6-phosphate isomerase like protein, domain 1"/>
    <property type="match status" value="1"/>
</dbReference>
<dbReference type="InterPro" id="IPR047640">
    <property type="entry name" value="RpiR-like"/>
</dbReference>
<sequence length="267" mass="30702">MRDNNLFMLIESKRFNFTSVEQVIADYFLGKNPPLSIDELSKKVAVSPASITRFSKKLNLNNYKELIFLYQLSFAHSEQERPISTSIAASYHALATTSDQQYKPEVITKFCQAIHEKKLIHYWGLGFNSYAGMDLQFRFARLGKYIQVISDNNSIAMSAHFIEKEDLVIVASQRGEDCHLEESMRLAKEKGCEVLLITANRKSQLIPHSHHVLVAPELSEEEALGQISPQIPMLIQLDMIYSQYVQLYETTIRQWVESEQILTDKHK</sequence>
<dbReference type="GO" id="GO:0003677">
    <property type="term" value="F:DNA binding"/>
    <property type="evidence" value="ECO:0007669"/>
    <property type="project" value="UniProtKB-KW"/>
</dbReference>
<dbReference type="InterPro" id="IPR036388">
    <property type="entry name" value="WH-like_DNA-bd_sf"/>
</dbReference>
<dbReference type="Proteomes" id="UP000198948">
    <property type="component" value="Unassembled WGS sequence"/>
</dbReference>
<dbReference type="GO" id="GO:1901135">
    <property type="term" value="P:carbohydrate derivative metabolic process"/>
    <property type="evidence" value="ECO:0007669"/>
    <property type="project" value="InterPro"/>
</dbReference>
<name>A0A1H9SCW7_9LACT</name>
<proteinExistence type="predicted"/>
<protein>
    <submittedName>
        <fullName evidence="6">DNA-binding transcriptional regulator, MurR/RpiR family, contains HTH and SIS domains</fullName>
    </submittedName>
</protein>
<dbReference type="InterPro" id="IPR000281">
    <property type="entry name" value="HTH_RpiR"/>
</dbReference>
<keyword evidence="7" id="KW-1185">Reference proteome</keyword>
<keyword evidence="2 6" id="KW-0238">DNA-binding</keyword>